<organism evidence="4 5">
    <name type="scientific">Spiribacter salilacus</name>
    <dbReference type="NCBI Taxonomy" id="2664894"/>
    <lineage>
        <taxon>Bacteria</taxon>
        <taxon>Pseudomonadati</taxon>
        <taxon>Pseudomonadota</taxon>
        <taxon>Gammaproteobacteria</taxon>
        <taxon>Chromatiales</taxon>
        <taxon>Ectothiorhodospiraceae</taxon>
        <taxon>Spiribacter</taxon>
    </lineage>
</organism>
<keyword evidence="1 4" id="KW-0808">Transferase</keyword>
<dbReference type="InterPro" id="IPR029044">
    <property type="entry name" value="Nucleotide-diphossugar_trans"/>
</dbReference>
<feature type="domain" description="Nucleotidyl transferase" evidence="3">
    <location>
        <begin position="3"/>
        <end position="147"/>
    </location>
</feature>
<comment type="caution">
    <text evidence="4">The sequence shown here is derived from an EMBL/GenBank/DDBJ whole genome shotgun (WGS) entry which is preliminary data.</text>
</comment>
<evidence type="ECO:0000313" key="4">
    <source>
        <dbReference type="EMBL" id="MRH78603.1"/>
    </source>
</evidence>
<sequence length="222" mass="23914">MNAMILAAGRGERMRPLSDHCPKPLLMAGGKTLLEWHLQRLKAAGCQQVVINIAWLGEKVRSHLNAIDWDGMDIVISDEGEQALETAGGVMRALPLLGDAPFWLVNGDVWSDFDLRQLPMPTARSASLAVVDNPPHHPQGDFVIEQGRLKNSGAGQRVTYAGLGYFHPSFFDGQSGGVKPLGPLLREAAEKAQLAGVLHQGRWCDVGTPARLAALDASLSLV</sequence>
<dbReference type="InterPro" id="IPR050065">
    <property type="entry name" value="GlmU-like"/>
</dbReference>
<dbReference type="PANTHER" id="PTHR43584">
    <property type="entry name" value="NUCLEOTIDYL TRANSFERASE"/>
    <property type="match status" value="1"/>
</dbReference>
<dbReference type="GO" id="GO:0016779">
    <property type="term" value="F:nucleotidyltransferase activity"/>
    <property type="evidence" value="ECO:0007669"/>
    <property type="project" value="UniProtKB-KW"/>
</dbReference>
<dbReference type="RefSeq" id="WP_153719662.1">
    <property type="nucleotide sequence ID" value="NZ_WJPP01000004.1"/>
</dbReference>
<dbReference type="InterPro" id="IPR005835">
    <property type="entry name" value="NTP_transferase_dom"/>
</dbReference>
<name>A0A6N7QT84_9GAMM</name>
<dbReference type="SUPFAM" id="SSF53448">
    <property type="entry name" value="Nucleotide-diphospho-sugar transferases"/>
    <property type="match status" value="1"/>
</dbReference>
<dbReference type="AlphaFoldDB" id="A0A6N7QT84"/>
<evidence type="ECO:0000256" key="1">
    <source>
        <dbReference type="ARBA" id="ARBA00022679"/>
    </source>
</evidence>
<gene>
    <name evidence="4" type="ORF">GH984_07770</name>
</gene>
<dbReference type="NCBIfam" id="NF045761">
    <property type="entry name" value="NAMPUrTaseMurU"/>
    <property type="match status" value="1"/>
</dbReference>
<protein>
    <submittedName>
        <fullName evidence="4">NTP transferase domain-containing protein</fullName>
    </submittedName>
</protein>
<dbReference type="CDD" id="cd06422">
    <property type="entry name" value="NTP_transferase_like_1"/>
    <property type="match status" value="1"/>
</dbReference>
<evidence type="ECO:0000259" key="3">
    <source>
        <dbReference type="Pfam" id="PF00483"/>
    </source>
</evidence>
<evidence type="ECO:0000313" key="5">
    <source>
        <dbReference type="Proteomes" id="UP000433788"/>
    </source>
</evidence>
<evidence type="ECO:0000256" key="2">
    <source>
        <dbReference type="ARBA" id="ARBA00022695"/>
    </source>
</evidence>
<dbReference type="Proteomes" id="UP000433788">
    <property type="component" value="Unassembled WGS sequence"/>
</dbReference>
<dbReference type="InterPro" id="IPR054790">
    <property type="entry name" value="MurU"/>
</dbReference>
<keyword evidence="2" id="KW-0548">Nucleotidyltransferase</keyword>
<reference evidence="4 5" key="1">
    <citation type="submission" date="2019-11" db="EMBL/GenBank/DDBJ databases">
        <authorList>
            <person name="Zhang X.Y."/>
        </authorList>
    </citation>
    <scope>NUCLEOTIDE SEQUENCE [LARGE SCALE GENOMIC DNA]</scope>
    <source>
        <strain evidence="4 5">C176</strain>
    </source>
</reference>
<accession>A0A6N7QT84</accession>
<dbReference type="EMBL" id="WJPP01000004">
    <property type="protein sequence ID" value="MRH78603.1"/>
    <property type="molecule type" value="Genomic_DNA"/>
</dbReference>
<dbReference type="Pfam" id="PF00483">
    <property type="entry name" value="NTP_transferase"/>
    <property type="match status" value="1"/>
</dbReference>
<keyword evidence="5" id="KW-1185">Reference proteome</keyword>
<dbReference type="Gene3D" id="3.90.550.10">
    <property type="entry name" value="Spore Coat Polysaccharide Biosynthesis Protein SpsA, Chain A"/>
    <property type="match status" value="1"/>
</dbReference>
<dbReference type="PANTHER" id="PTHR43584:SF8">
    <property type="entry name" value="N-ACETYLMURAMATE ALPHA-1-PHOSPHATE URIDYLYLTRANSFERASE"/>
    <property type="match status" value="1"/>
</dbReference>
<proteinExistence type="predicted"/>